<dbReference type="Gene3D" id="3.20.20.80">
    <property type="entry name" value="Glycosidases"/>
    <property type="match status" value="1"/>
</dbReference>
<reference evidence="9 10" key="1">
    <citation type="submission" date="2020-08" db="EMBL/GenBank/DDBJ databases">
        <title>Genomic Encyclopedia of Type Strains, Phase IV (KMG-IV): sequencing the most valuable type-strain genomes for metagenomic binning, comparative biology and taxonomic classification.</title>
        <authorList>
            <person name="Goeker M."/>
        </authorList>
    </citation>
    <scope>NUCLEOTIDE SEQUENCE [LARGE SCALE GENOMIC DNA]</scope>
    <source>
        <strain evidence="9 10">DSM 25079</strain>
    </source>
</reference>
<gene>
    <name evidence="9" type="ORF">FHS49_001974</name>
</gene>
<evidence type="ECO:0000259" key="5">
    <source>
        <dbReference type="Pfam" id="PF02836"/>
    </source>
</evidence>
<dbReference type="InterPro" id="IPR017853">
    <property type="entry name" value="GH"/>
</dbReference>
<dbReference type="InterPro" id="IPR006103">
    <property type="entry name" value="Glyco_hydro_2_cat"/>
</dbReference>
<dbReference type="SUPFAM" id="SSF49303">
    <property type="entry name" value="beta-Galactosidase/glucuronidase domain"/>
    <property type="match status" value="1"/>
</dbReference>
<dbReference type="InterPro" id="IPR006101">
    <property type="entry name" value="Glyco_hydro_2"/>
</dbReference>
<dbReference type="PROSITE" id="PS51318">
    <property type="entry name" value="TAT"/>
    <property type="match status" value="1"/>
</dbReference>
<comment type="caution">
    <text evidence="9">The sequence shown here is derived from an EMBL/GenBank/DDBJ whole genome shotgun (WGS) entry which is preliminary data.</text>
</comment>
<dbReference type="InterPro" id="IPR013783">
    <property type="entry name" value="Ig-like_fold"/>
</dbReference>
<dbReference type="InterPro" id="IPR006104">
    <property type="entry name" value="Glyco_hydro_2_N"/>
</dbReference>
<comment type="similarity">
    <text evidence="1">Belongs to the glycosyl hydrolase 2 family.</text>
</comment>
<feature type="domain" description="Glycoside hydrolase family 2 immunoglobulin-like beta-sandwich" evidence="4">
    <location>
        <begin position="245"/>
        <end position="313"/>
    </location>
</feature>
<evidence type="ECO:0000313" key="10">
    <source>
        <dbReference type="Proteomes" id="UP000549617"/>
    </source>
</evidence>
<organism evidence="9 10">
    <name type="scientific">Sphingobium boeckii</name>
    <dbReference type="NCBI Taxonomy" id="1082345"/>
    <lineage>
        <taxon>Bacteria</taxon>
        <taxon>Pseudomonadati</taxon>
        <taxon>Pseudomonadota</taxon>
        <taxon>Alphaproteobacteria</taxon>
        <taxon>Sphingomonadales</taxon>
        <taxon>Sphingomonadaceae</taxon>
        <taxon>Sphingobium</taxon>
    </lineage>
</organism>
<evidence type="ECO:0000256" key="2">
    <source>
        <dbReference type="ARBA" id="ARBA00022801"/>
    </source>
</evidence>
<dbReference type="GO" id="GO:0005975">
    <property type="term" value="P:carbohydrate metabolic process"/>
    <property type="evidence" value="ECO:0007669"/>
    <property type="project" value="InterPro"/>
</dbReference>
<dbReference type="InterPro" id="IPR008979">
    <property type="entry name" value="Galactose-bd-like_sf"/>
</dbReference>
<dbReference type="PANTHER" id="PTHR42732:SF1">
    <property type="entry name" value="BETA-MANNOSIDASE"/>
    <property type="match status" value="1"/>
</dbReference>
<dbReference type="Pfam" id="PF00703">
    <property type="entry name" value="Glyco_hydro_2"/>
    <property type="match status" value="1"/>
</dbReference>
<dbReference type="Gene3D" id="2.60.120.260">
    <property type="entry name" value="Galactose-binding domain-like"/>
    <property type="match status" value="1"/>
</dbReference>
<evidence type="ECO:0000256" key="3">
    <source>
        <dbReference type="ARBA" id="ARBA00023295"/>
    </source>
</evidence>
<feature type="domain" description="DUF4982" evidence="7">
    <location>
        <begin position="653"/>
        <end position="711"/>
    </location>
</feature>
<dbReference type="InterPro" id="IPR006311">
    <property type="entry name" value="TAT_signal"/>
</dbReference>
<dbReference type="AlphaFoldDB" id="A0A7W9AHT6"/>
<evidence type="ECO:0000259" key="6">
    <source>
        <dbReference type="Pfam" id="PF02837"/>
    </source>
</evidence>
<dbReference type="PRINTS" id="PR00132">
    <property type="entry name" value="GLHYDRLASE2"/>
</dbReference>
<dbReference type="PANTHER" id="PTHR42732">
    <property type="entry name" value="BETA-GALACTOSIDASE"/>
    <property type="match status" value="1"/>
</dbReference>
<keyword evidence="2 9" id="KW-0378">Hydrolase</keyword>
<dbReference type="GO" id="GO:0004565">
    <property type="term" value="F:beta-galactosidase activity"/>
    <property type="evidence" value="ECO:0007669"/>
    <property type="project" value="UniProtKB-EC"/>
</dbReference>
<dbReference type="SUPFAM" id="SSF51445">
    <property type="entry name" value="(Trans)glycosidases"/>
    <property type="match status" value="1"/>
</dbReference>
<protein>
    <submittedName>
        <fullName evidence="9">Beta-galactosidase</fullName>
        <ecNumber evidence="9">3.2.1.23</ecNumber>
    </submittedName>
</protein>
<dbReference type="InterPro" id="IPR051913">
    <property type="entry name" value="GH2_Domain-Containing"/>
</dbReference>
<dbReference type="InterPro" id="IPR040605">
    <property type="entry name" value="Glyco_hydro2_dom5"/>
</dbReference>
<name>A0A7W9AHT6_9SPHN</name>
<evidence type="ECO:0000259" key="8">
    <source>
        <dbReference type="Pfam" id="PF18565"/>
    </source>
</evidence>
<accession>A0A7W9AHT6</accession>
<evidence type="ECO:0000313" key="9">
    <source>
        <dbReference type="EMBL" id="MBB5685958.1"/>
    </source>
</evidence>
<keyword evidence="10" id="KW-1185">Reference proteome</keyword>
<dbReference type="InterPro" id="IPR036156">
    <property type="entry name" value="Beta-gal/glucu_dom_sf"/>
</dbReference>
<dbReference type="Proteomes" id="UP000549617">
    <property type="component" value="Unassembled WGS sequence"/>
</dbReference>
<evidence type="ECO:0000259" key="7">
    <source>
        <dbReference type="Pfam" id="PF16355"/>
    </source>
</evidence>
<dbReference type="InterPro" id="IPR006102">
    <property type="entry name" value="Ig-like_GH2"/>
</dbReference>
<dbReference type="InterPro" id="IPR032311">
    <property type="entry name" value="DUF4982"/>
</dbReference>
<keyword evidence="3 9" id="KW-0326">Glycosidase</keyword>
<dbReference type="EC" id="3.2.1.23" evidence="9"/>
<feature type="domain" description="Glycoside hydrolase family 2" evidence="8">
    <location>
        <begin position="726"/>
        <end position="826"/>
    </location>
</feature>
<dbReference type="RefSeq" id="WP_184017881.1">
    <property type="nucleotide sequence ID" value="NZ_JACIJC010000003.1"/>
</dbReference>
<evidence type="ECO:0000256" key="1">
    <source>
        <dbReference type="ARBA" id="ARBA00007401"/>
    </source>
</evidence>
<dbReference type="SUPFAM" id="SSF49785">
    <property type="entry name" value="Galactose-binding domain-like"/>
    <property type="match status" value="1"/>
</dbReference>
<feature type="domain" description="Glycoside hydrolase family 2 catalytic" evidence="5">
    <location>
        <begin position="323"/>
        <end position="471"/>
    </location>
</feature>
<dbReference type="Gene3D" id="2.60.40.10">
    <property type="entry name" value="Immunoglobulins"/>
    <property type="match status" value="3"/>
</dbReference>
<sequence>MSKTGFPLDRRELLISAVGVAATALPAAAPAKSRSTKAISLGRNQAFNLGWRFHRGIGDGFDAAALDDSGWRTLDLPHDWSIEDLQPDAGDPARIRGPFDQKSAGRTDTGFTIGGEGWYRKRFQLEKSKAGRVEIHFEGVYMDSDVWINGHKIGNHRNGYTPFAYDLTPFLAADGNNLIAVHARNLGHNARWYAGSGIYRNVWLDVTAEPARLDRWGVQIVTRRLVDGIASIEIESAVHDLPPGLTLHTRVRDAAGRTMWEGSAPATALVRQTLSIAAARLWSPDQPNLYTATTQLRRGSRTLDTMDTPFGVRVIAFDTATGMTVNGVPTKLRGGCIHHDHGIIGSAAFDDAEQRKVSLLKARGYNAVRPSHIPFSPAFLRACDVQGVMVICEAFDLWREPKTPDDFSTFFERDWKKDLDTIVRSMRNHASIVMWSIGNEIPGRDKPAGIELQWQLANAVHRLDPTRAVTAAIHGFAGHVATTSEKASRAGAAGTTDRTSTAFLDVIGYNYKLADYEADHARFPQRVFYGSESFPKEMFAIWEKTEKSPWLIGDFVWTAMDYLGEAGIGGSEFLPAGTPRIPPSCWPWINAYCGDIDLIGNQKAASFARDVLWGVSALEVAVQRPAPEGTEELLRFWGWSDELPSWTWPVEPGRPLAVRAYSAGDKIALELNGRQIAVRALTPSDHKLADFTVPYAPGALVAIAYRDGVEIGRRRLETIGAPAAVRLRTERSDRSAGRQALTYVSAEVVDAQGRIIPEGDHEIAVSVQGAGELLAFGSANPMAVGSYRSGKAKAWRGRALAVIRGSDHAGKVIVTAHAEGLKDSMVSFRLG</sequence>
<dbReference type="Pfam" id="PF18565">
    <property type="entry name" value="Glyco_hydro2_C5"/>
    <property type="match status" value="1"/>
</dbReference>
<dbReference type="Pfam" id="PF02836">
    <property type="entry name" value="Glyco_hydro_2_C"/>
    <property type="match status" value="1"/>
</dbReference>
<dbReference type="EMBL" id="JACIJC010000003">
    <property type="protein sequence ID" value="MBB5685958.1"/>
    <property type="molecule type" value="Genomic_DNA"/>
</dbReference>
<feature type="domain" description="Glycosyl hydrolases family 2 sugar binding" evidence="6">
    <location>
        <begin position="112"/>
        <end position="204"/>
    </location>
</feature>
<proteinExistence type="inferred from homology"/>
<evidence type="ECO:0000259" key="4">
    <source>
        <dbReference type="Pfam" id="PF00703"/>
    </source>
</evidence>
<dbReference type="Pfam" id="PF02837">
    <property type="entry name" value="Glyco_hydro_2_N"/>
    <property type="match status" value="1"/>
</dbReference>
<dbReference type="Pfam" id="PF16355">
    <property type="entry name" value="DUF4982"/>
    <property type="match status" value="1"/>
</dbReference>